<evidence type="ECO:0000313" key="4">
    <source>
        <dbReference type="Proteomes" id="UP001525379"/>
    </source>
</evidence>
<gene>
    <name evidence="3" type="ORF">M3D15_03395</name>
</gene>
<keyword evidence="2" id="KW-0812">Transmembrane</keyword>
<organism evidence="3 4">
    <name type="scientific">Pseudoclavibacter albus</name>
    <dbReference type="NCBI Taxonomy" id="272241"/>
    <lineage>
        <taxon>Bacteria</taxon>
        <taxon>Bacillati</taxon>
        <taxon>Actinomycetota</taxon>
        <taxon>Actinomycetes</taxon>
        <taxon>Micrococcales</taxon>
        <taxon>Microbacteriaceae</taxon>
        <taxon>Pseudoclavibacter</taxon>
    </lineage>
</organism>
<feature type="transmembrane region" description="Helical" evidence="2">
    <location>
        <begin position="12"/>
        <end position="30"/>
    </location>
</feature>
<name>A0ABT2HVN6_9MICO</name>
<dbReference type="EMBL" id="JALXSQ010000008">
    <property type="protein sequence ID" value="MCT2042385.1"/>
    <property type="molecule type" value="Genomic_DNA"/>
</dbReference>
<evidence type="ECO:0000256" key="1">
    <source>
        <dbReference type="SAM" id="MobiDB-lite"/>
    </source>
</evidence>
<dbReference type="Proteomes" id="UP001525379">
    <property type="component" value="Unassembled WGS sequence"/>
</dbReference>
<evidence type="ECO:0000256" key="2">
    <source>
        <dbReference type="SAM" id="Phobius"/>
    </source>
</evidence>
<feature type="transmembrane region" description="Helical" evidence="2">
    <location>
        <begin position="36"/>
        <end position="55"/>
    </location>
</feature>
<sequence length="157" mass="16941">MTSTRAWISYTIVRLLAFALPCAGIMLALPTWGWNWLLGVGVGALVSALVSYLFLRKQRQAMTAGMIARREAKHASDVRGEDELAEDEALDGAAESSLEHDVPKDPSSDDTAADDADKLDEELAPATEDVEPVEQRPAPEDVVPAHTSSLEIAPSDR</sequence>
<keyword evidence="4" id="KW-1185">Reference proteome</keyword>
<accession>A0ABT2HVN6</accession>
<feature type="region of interest" description="Disordered" evidence="1">
    <location>
        <begin position="70"/>
        <end position="157"/>
    </location>
</feature>
<feature type="compositionally biased region" description="Acidic residues" evidence="1">
    <location>
        <begin position="111"/>
        <end position="132"/>
    </location>
</feature>
<dbReference type="Pfam" id="PF14012">
    <property type="entry name" value="DUF4229"/>
    <property type="match status" value="1"/>
</dbReference>
<feature type="compositionally biased region" description="Basic and acidic residues" evidence="1">
    <location>
        <begin position="70"/>
        <end position="82"/>
    </location>
</feature>
<keyword evidence="2" id="KW-0472">Membrane</keyword>
<reference evidence="3 4" key="1">
    <citation type="submission" date="2022-04" db="EMBL/GenBank/DDBJ databases">
        <title>Human microbiome associated bacterial genomes.</title>
        <authorList>
            <person name="Sandstrom S."/>
            <person name="Salamzade R."/>
            <person name="Kalan L.R."/>
        </authorList>
    </citation>
    <scope>NUCLEOTIDE SEQUENCE [LARGE SCALE GENOMIC DNA]</scope>
    <source>
        <strain evidence="4">p3-SID1799</strain>
    </source>
</reference>
<proteinExistence type="predicted"/>
<evidence type="ECO:0000313" key="3">
    <source>
        <dbReference type="EMBL" id="MCT2042385.1"/>
    </source>
</evidence>
<dbReference type="InterPro" id="IPR025323">
    <property type="entry name" value="DUF4229"/>
</dbReference>
<feature type="compositionally biased region" description="Basic and acidic residues" evidence="1">
    <location>
        <begin position="97"/>
        <end position="107"/>
    </location>
</feature>
<comment type="caution">
    <text evidence="3">The sequence shown here is derived from an EMBL/GenBank/DDBJ whole genome shotgun (WGS) entry which is preliminary data.</text>
</comment>
<protein>
    <submittedName>
        <fullName evidence="3">DUF4229 domain-containing protein</fullName>
    </submittedName>
</protein>
<dbReference type="RefSeq" id="WP_260103916.1">
    <property type="nucleotide sequence ID" value="NZ_JALXSQ010000008.1"/>
</dbReference>
<keyword evidence="2" id="KW-1133">Transmembrane helix</keyword>